<dbReference type="InterPro" id="IPR043502">
    <property type="entry name" value="DNA/RNA_pol_sf"/>
</dbReference>
<dbReference type="PANTHER" id="PTHR37984:SF8">
    <property type="entry name" value="CCHC-TYPE DOMAIN-CONTAINING PROTEIN"/>
    <property type="match status" value="1"/>
</dbReference>
<gene>
    <name evidence="2" type="ORF">HOLleu_34209</name>
</gene>
<keyword evidence="3" id="KW-1185">Reference proteome</keyword>
<dbReference type="OrthoDB" id="7995463at2759"/>
<dbReference type="Gene3D" id="3.30.70.270">
    <property type="match status" value="1"/>
</dbReference>
<dbReference type="Pfam" id="PF17919">
    <property type="entry name" value="RT_RNaseH_2"/>
    <property type="match status" value="1"/>
</dbReference>
<dbReference type="Proteomes" id="UP001152320">
    <property type="component" value="Chromosome 17"/>
</dbReference>
<sequence length="215" mass="24819">MLNLSEITGPLRELLSKSVEWHWTEVHENCFNKLKKVLCEALVLAYYDENKDLTLSVDASSKGLGATLLQEGRPIAYALKALTNAETNYSQIEKELLAIVWGYKQFHDYVAFRKVLVESDHRPLESIMKKPLYGALLRLQRMLMQLRHYDVDVRYKKGLELYMADALSRAYLPYFGMPIECPLEVSVVKELTPISSEKFEEFKRETKRSTSCSSL</sequence>
<proteinExistence type="predicted"/>
<protein>
    <recommendedName>
        <fullName evidence="1">Reverse transcriptase/retrotransposon-derived protein RNase H-like domain-containing protein</fullName>
    </recommendedName>
</protein>
<dbReference type="AlphaFoldDB" id="A0A9Q0YQ32"/>
<feature type="domain" description="Reverse transcriptase/retrotransposon-derived protein RNase H-like" evidence="1">
    <location>
        <begin position="23"/>
        <end position="116"/>
    </location>
</feature>
<name>A0A9Q0YQ32_HOLLE</name>
<dbReference type="InterPro" id="IPR050951">
    <property type="entry name" value="Retrovirus_Pol_polyprotein"/>
</dbReference>
<dbReference type="EMBL" id="JAIZAY010000017">
    <property type="protein sequence ID" value="KAJ8026383.1"/>
    <property type="molecule type" value="Genomic_DNA"/>
</dbReference>
<evidence type="ECO:0000259" key="1">
    <source>
        <dbReference type="Pfam" id="PF17919"/>
    </source>
</evidence>
<evidence type="ECO:0000313" key="3">
    <source>
        <dbReference type="Proteomes" id="UP001152320"/>
    </source>
</evidence>
<comment type="caution">
    <text evidence="2">The sequence shown here is derived from an EMBL/GenBank/DDBJ whole genome shotgun (WGS) entry which is preliminary data.</text>
</comment>
<dbReference type="FunFam" id="3.10.20.370:FF:000001">
    <property type="entry name" value="Retrovirus-related Pol polyprotein from transposon 17.6-like protein"/>
    <property type="match status" value="1"/>
</dbReference>
<accession>A0A9Q0YQ32</accession>
<dbReference type="CDD" id="cd09274">
    <property type="entry name" value="RNase_HI_RT_Ty3"/>
    <property type="match status" value="1"/>
</dbReference>
<dbReference type="InterPro" id="IPR041577">
    <property type="entry name" value="RT_RNaseH_2"/>
</dbReference>
<dbReference type="InterPro" id="IPR043128">
    <property type="entry name" value="Rev_trsase/Diguanyl_cyclase"/>
</dbReference>
<dbReference type="PANTHER" id="PTHR37984">
    <property type="entry name" value="PROTEIN CBG26694"/>
    <property type="match status" value="1"/>
</dbReference>
<evidence type="ECO:0000313" key="2">
    <source>
        <dbReference type="EMBL" id="KAJ8026383.1"/>
    </source>
</evidence>
<dbReference type="SUPFAM" id="SSF56672">
    <property type="entry name" value="DNA/RNA polymerases"/>
    <property type="match status" value="1"/>
</dbReference>
<organism evidence="2 3">
    <name type="scientific">Holothuria leucospilota</name>
    <name type="common">Black long sea cucumber</name>
    <name type="synonym">Mertensiothuria leucospilota</name>
    <dbReference type="NCBI Taxonomy" id="206669"/>
    <lineage>
        <taxon>Eukaryota</taxon>
        <taxon>Metazoa</taxon>
        <taxon>Echinodermata</taxon>
        <taxon>Eleutherozoa</taxon>
        <taxon>Echinozoa</taxon>
        <taxon>Holothuroidea</taxon>
        <taxon>Aspidochirotacea</taxon>
        <taxon>Aspidochirotida</taxon>
        <taxon>Holothuriidae</taxon>
        <taxon>Holothuria</taxon>
    </lineage>
</organism>
<reference evidence="2" key="1">
    <citation type="submission" date="2021-10" db="EMBL/GenBank/DDBJ databases">
        <title>Tropical sea cucumber genome reveals ecological adaptation and Cuvierian tubules defense mechanism.</title>
        <authorList>
            <person name="Chen T."/>
        </authorList>
    </citation>
    <scope>NUCLEOTIDE SEQUENCE</scope>
    <source>
        <strain evidence="2">Nanhai2018</strain>
        <tissue evidence="2">Muscle</tissue>
    </source>
</reference>